<feature type="domain" description="VWFC" evidence="4">
    <location>
        <begin position="303"/>
        <end position="365"/>
    </location>
</feature>
<keyword evidence="7" id="KW-1185">Reference proteome</keyword>
<dbReference type="EMBL" id="CAJFCW020000001">
    <property type="protein sequence ID" value="CAG9085350.1"/>
    <property type="molecule type" value="Genomic_DNA"/>
</dbReference>
<dbReference type="SMART" id="SM00214">
    <property type="entry name" value="VWC"/>
    <property type="match status" value="4"/>
</dbReference>
<dbReference type="Gene3D" id="6.20.200.20">
    <property type="match status" value="3"/>
</dbReference>
<dbReference type="InterPro" id="IPR052424">
    <property type="entry name" value="Kielin_Chordin-BMP_Reg"/>
</dbReference>
<dbReference type="PANTHER" id="PTHR46698">
    <property type="entry name" value="CROSSVEINLESS 2"/>
    <property type="match status" value="1"/>
</dbReference>
<protein>
    <submittedName>
        <fullName evidence="6">Uncharacterized protein</fullName>
    </submittedName>
</protein>
<organism evidence="6 7">
    <name type="scientific">Bursaphelenchus okinawaensis</name>
    <dbReference type="NCBI Taxonomy" id="465554"/>
    <lineage>
        <taxon>Eukaryota</taxon>
        <taxon>Metazoa</taxon>
        <taxon>Ecdysozoa</taxon>
        <taxon>Nematoda</taxon>
        <taxon>Chromadorea</taxon>
        <taxon>Rhabditida</taxon>
        <taxon>Tylenchina</taxon>
        <taxon>Tylenchomorpha</taxon>
        <taxon>Aphelenchoidea</taxon>
        <taxon>Aphelenchoididae</taxon>
        <taxon>Bursaphelenchus</taxon>
    </lineage>
</organism>
<name>A0A811JVS5_9BILA</name>
<dbReference type="EMBL" id="CAJFDH010000001">
    <property type="protein sequence ID" value="CAD5207366.1"/>
    <property type="molecule type" value="Genomic_DNA"/>
</dbReference>
<accession>A0A811JVS5</accession>
<keyword evidence="2" id="KW-0964">Secreted</keyword>
<dbReference type="InterPro" id="IPR001846">
    <property type="entry name" value="VWF_type-D"/>
</dbReference>
<proteinExistence type="predicted"/>
<evidence type="ECO:0000259" key="4">
    <source>
        <dbReference type="PROSITE" id="PS50184"/>
    </source>
</evidence>
<dbReference type="PROSITE" id="PS01208">
    <property type="entry name" value="VWFC_1"/>
    <property type="match status" value="1"/>
</dbReference>
<dbReference type="InterPro" id="IPR001007">
    <property type="entry name" value="VWF_dom"/>
</dbReference>
<dbReference type="OrthoDB" id="5858176at2759"/>
<evidence type="ECO:0000256" key="1">
    <source>
        <dbReference type="ARBA" id="ARBA00004613"/>
    </source>
</evidence>
<gene>
    <name evidence="6" type="ORF">BOKJ2_LOCUS2050</name>
</gene>
<dbReference type="PANTHER" id="PTHR46698:SF4">
    <property type="entry name" value="CROSSVEINLESS 2"/>
    <property type="match status" value="1"/>
</dbReference>
<dbReference type="AlphaFoldDB" id="A0A811JVS5"/>
<dbReference type="SUPFAM" id="SSF57603">
    <property type="entry name" value="FnI-like domain"/>
    <property type="match status" value="3"/>
</dbReference>
<evidence type="ECO:0000259" key="5">
    <source>
        <dbReference type="PROSITE" id="PS51233"/>
    </source>
</evidence>
<dbReference type="Pfam" id="PF00093">
    <property type="entry name" value="VWC"/>
    <property type="match status" value="1"/>
</dbReference>
<dbReference type="PROSITE" id="PS51233">
    <property type="entry name" value="VWFD"/>
    <property type="match status" value="1"/>
</dbReference>
<dbReference type="GO" id="GO:0005576">
    <property type="term" value="C:extracellular region"/>
    <property type="evidence" value="ECO:0007669"/>
    <property type="project" value="UniProtKB-SubCell"/>
</dbReference>
<comment type="subcellular location">
    <subcellularLocation>
        <location evidence="1">Secreted</location>
    </subcellularLocation>
</comment>
<dbReference type="SMART" id="SM00216">
    <property type="entry name" value="VWD"/>
    <property type="match status" value="1"/>
</dbReference>
<evidence type="ECO:0000256" key="2">
    <source>
        <dbReference type="ARBA" id="ARBA00022525"/>
    </source>
</evidence>
<feature type="domain" description="VWFD" evidence="5">
    <location>
        <begin position="382"/>
        <end position="561"/>
    </location>
</feature>
<dbReference type="Proteomes" id="UP000783686">
    <property type="component" value="Unassembled WGS sequence"/>
</dbReference>
<dbReference type="Pfam" id="PF00094">
    <property type="entry name" value="VWD"/>
    <property type="match status" value="1"/>
</dbReference>
<dbReference type="Pfam" id="PF23334">
    <property type="entry name" value="VWC2L_2nd"/>
    <property type="match status" value="1"/>
</dbReference>
<comment type="caution">
    <text evidence="6">The sequence shown here is derived from an EMBL/GenBank/DDBJ whole genome shotgun (WGS) entry which is preliminary data.</text>
</comment>
<evidence type="ECO:0000256" key="3">
    <source>
        <dbReference type="ARBA" id="ARBA00022729"/>
    </source>
</evidence>
<keyword evidence="3" id="KW-0732">Signal</keyword>
<evidence type="ECO:0000313" key="7">
    <source>
        <dbReference type="Proteomes" id="UP000614601"/>
    </source>
</evidence>
<dbReference type="Proteomes" id="UP000614601">
    <property type="component" value="Unassembled WGS sequence"/>
</dbReference>
<sequence>MWSTSLILPKLLIFLYILVIFVVKSSQIEYTIHDYNYYNISAGSNERSGKKVKCMFDGQRLDLDQVSNGRTDANCYNCVCKHENLLCTKKECPSISPICPLVEPSEDNACCPECSKCKIKTGRSKQHGAIWASNSDRCTREMCQTGVTTYSKMHCLSDCDNPVYMAKTCCPLCPVKKTKRLHFDPCVRCEVIFGLYEQCFKLACPVLNCPISTQIQKPGQCCPECGQQRQIHKIDHYCEFRGQYLKLGYAFRPDVCSRCECTVYGVVCKRFVCPPNCRHPRYMPQVCCPFCDRSKEAEDPSERLCYVQINNNVTKYKQSEQWSPEPCSICRCENGEISCKTKTCPMLNCPVTIANPDDKCCKMCKEPATRPGLNLPSLRRELHCSLSKNGLVGTFDGEFFRLDSGSCEFVLTQRCALDGNASPFIITIKMAPNGTPKKIGVELAIHNGYKLGKMYLIHGKELKYRNRRIKLPRDTDRFRAFIDSNNEMNVKLHGTGVIIKWGPHSDIKIGADRSSNANILCGLCGNFNGHPSDDHWPQFGLGPAASIFEFVESWKTDSECGLEDIYGQSERDVDEIEMEDQDDVDDHCSKLFSPSKRAERRKFSKNCRKMKKLSLLSACRTTLPYSDFLKQCTISVCKCEELNRRRKRQNSKVMEPCYCRPIHDYVGECAKRGLLTIGGSDMTNHDDNPELPQKVRLFK</sequence>
<evidence type="ECO:0000313" key="6">
    <source>
        <dbReference type="EMBL" id="CAD5207366.1"/>
    </source>
</evidence>
<reference evidence="6" key="1">
    <citation type="submission" date="2020-09" db="EMBL/GenBank/DDBJ databases">
        <authorList>
            <person name="Kikuchi T."/>
        </authorList>
    </citation>
    <scope>NUCLEOTIDE SEQUENCE</scope>
    <source>
        <strain evidence="6">SH1</strain>
    </source>
</reference>
<dbReference type="PROSITE" id="PS50184">
    <property type="entry name" value="VWFC_2"/>
    <property type="match status" value="2"/>
</dbReference>
<feature type="domain" description="VWFC" evidence="4">
    <location>
        <begin position="238"/>
        <end position="292"/>
    </location>
</feature>